<evidence type="ECO:0000256" key="1">
    <source>
        <dbReference type="ARBA" id="ARBA00004245"/>
    </source>
</evidence>
<evidence type="ECO:0000256" key="5">
    <source>
        <dbReference type="ARBA" id="ARBA00038052"/>
    </source>
</evidence>
<organism evidence="10 11">
    <name type="scientific">Callosobruchus maculatus</name>
    <name type="common">Southern cowpea weevil</name>
    <name type="synonym">Pulse bruchid</name>
    <dbReference type="NCBI Taxonomy" id="64391"/>
    <lineage>
        <taxon>Eukaryota</taxon>
        <taxon>Metazoa</taxon>
        <taxon>Ecdysozoa</taxon>
        <taxon>Arthropoda</taxon>
        <taxon>Hexapoda</taxon>
        <taxon>Insecta</taxon>
        <taxon>Pterygota</taxon>
        <taxon>Neoptera</taxon>
        <taxon>Endopterygota</taxon>
        <taxon>Coleoptera</taxon>
        <taxon>Polyphaga</taxon>
        <taxon>Cucujiformia</taxon>
        <taxon>Chrysomeloidea</taxon>
        <taxon>Chrysomelidae</taxon>
        <taxon>Bruchinae</taxon>
        <taxon>Bruchini</taxon>
        <taxon>Callosobruchus</taxon>
    </lineage>
</organism>
<dbReference type="AlphaFoldDB" id="A0A653C963"/>
<dbReference type="PROSITE" id="PS51263">
    <property type="entry name" value="ADF_H"/>
    <property type="match status" value="1"/>
</dbReference>
<dbReference type="Pfam" id="PF00241">
    <property type="entry name" value="Cofilin_ADF"/>
    <property type="match status" value="1"/>
</dbReference>
<dbReference type="GO" id="GO:0030864">
    <property type="term" value="C:cortical actin cytoskeleton"/>
    <property type="evidence" value="ECO:0007669"/>
    <property type="project" value="TreeGrafter"/>
</dbReference>
<dbReference type="SMART" id="SM00102">
    <property type="entry name" value="ADF"/>
    <property type="match status" value="1"/>
</dbReference>
<evidence type="ECO:0000259" key="9">
    <source>
        <dbReference type="PROSITE" id="PS51263"/>
    </source>
</evidence>
<protein>
    <recommendedName>
        <fullName evidence="8">Coactosin-like protein</fullName>
    </recommendedName>
</protein>
<evidence type="ECO:0000313" key="10">
    <source>
        <dbReference type="EMBL" id="VEN43974.1"/>
    </source>
</evidence>
<evidence type="ECO:0000256" key="6">
    <source>
        <dbReference type="ARBA" id="ARBA00058385"/>
    </source>
</evidence>
<comment type="function">
    <text evidence="6">Binds to F-actin in a calcium-independent manner. Has no direct effect on actin depolymerization. Acts as a chaperone for ALOX5 (5LO), influencing both its stability and activity in leukotrienes synthesis.</text>
</comment>
<dbReference type="OrthoDB" id="20822at2759"/>
<keyword evidence="11" id="KW-1185">Reference proteome</keyword>
<dbReference type="PANTHER" id="PTHR10829:SF29">
    <property type="entry name" value="COACTOSIN-LIKE PROTEIN"/>
    <property type="match status" value="1"/>
</dbReference>
<evidence type="ECO:0000256" key="2">
    <source>
        <dbReference type="ARBA" id="ARBA00022490"/>
    </source>
</evidence>
<comment type="subcellular location">
    <subcellularLocation>
        <location evidence="1">Cytoplasm</location>
        <location evidence="1">Cytoskeleton</location>
    </subcellularLocation>
</comment>
<evidence type="ECO:0000256" key="7">
    <source>
        <dbReference type="ARBA" id="ARBA00062335"/>
    </source>
</evidence>
<dbReference type="PANTHER" id="PTHR10829">
    <property type="entry name" value="CORTACTIN AND DREBRIN"/>
    <property type="match status" value="1"/>
</dbReference>
<dbReference type="CDD" id="cd11282">
    <property type="entry name" value="ADF_coactosin_like"/>
    <property type="match status" value="1"/>
</dbReference>
<dbReference type="EMBL" id="CAACVG010007166">
    <property type="protein sequence ID" value="VEN43974.1"/>
    <property type="molecule type" value="Genomic_DNA"/>
</dbReference>
<dbReference type="InterPro" id="IPR002108">
    <property type="entry name" value="ADF-H"/>
</dbReference>
<keyword evidence="3" id="KW-0009">Actin-binding</keyword>
<dbReference type="SUPFAM" id="SSF55753">
    <property type="entry name" value="Actin depolymerizing proteins"/>
    <property type="match status" value="1"/>
</dbReference>
<evidence type="ECO:0000256" key="4">
    <source>
        <dbReference type="ARBA" id="ARBA00023212"/>
    </source>
</evidence>
<accession>A0A653C963</accession>
<evidence type="ECO:0000256" key="8">
    <source>
        <dbReference type="ARBA" id="ARBA00068121"/>
    </source>
</evidence>
<dbReference type="GO" id="GO:0030833">
    <property type="term" value="P:regulation of actin filament polymerization"/>
    <property type="evidence" value="ECO:0007669"/>
    <property type="project" value="TreeGrafter"/>
</dbReference>
<evidence type="ECO:0000313" key="11">
    <source>
        <dbReference type="Proteomes" id="UP000410492"/>
    </source>
</evidence>
<proteinExistence type="inferred from homology"/>
<dbReference type="GO" id="GO:0051015">
    <property type="term" value="F:actin filament binding"/>
    <property type="evidence" value="ECO:0007669"/>
    <property type="project" value="TreeGrafter"/>
</dbReference>
<dbReference type="GO" id="GO:0005884">
    <property type="term" value="C:actin filament"/>
    <property type="evidence" value="ECO:0007669"/>
    <property type="project" value="TreeGrafter"/>
</dbReference>
<dbReference type="Proteomes" id="UP000410492">
    <property type="component" value="Unassembled WGS sequence"/>
</dbReference>
<gene>
    <name evidence="10" type="ORF">CALMAC_LOCUS6945</name>
</gene>
<dbReference type="Gene3D" id="3.40.20.10">
    <property type="entry name" value="Severin"/>
    <property type="match status" value="1"/>
</dbReference>
<sequence length="192" mass="21528">MPGEIEINNGDLLQDELQKEVQLAEPQQEEPIIAAVKNGTTAGPKKMQMTTSVDTASVRAAYEDVRSDSTDTQWAVFKFDGSRIACADTGSDFDKFKEHFSENERAFGYMRIQTGDEMSKRQKFIFITWIGPSVNILQRAKMSTDKAVMKNIVPNFAIELQLDQISEIDLKYFVEELNKAGGANYGTGIRDN</sequence>
<keyword evidence="4" id="KW-0206">Cytoskeleton</keyword>
<keyword evidence="2" id="KW-0963">Cytoplasm</keyword>
<comment type="subunit">
    <text evidence="7">Interacts with 5-lipoxygenase (ALOX5/5LO) in a calcium-independent manner. Binds to F-actin with a stoichiometry of 1:2.</text>
</comment>
<feature type="domain" description="ADF-H" evidence="9">
    <location>
        <begin position="50"/>
        <end position="178"/>
    </location>
</feature>
<dbReference type="FunFam" id="3.40.20.10:FF:000018">
    <property type="entry name" value="Coactosin-like 1"/>
    <property type="match status" value="1"/>
</dbReference>
<reference evidence="10 11" key="1">
    <citation type="submission" date="2019-01" db="EMBL/GenBank/DDBJ databases">
        <authorList>
            <person name="Sayadi A."/>
        </authorList>
    </citation>
    <scope>NUCLEOTIDE SEQUENCE [LARGE SCALE GENOMIC DNA]</scope>
</reference>
<dbReference type="GO" id="GO:0030427">
    <property type="term" value="C:site of polarized growth"/>
    <property type="evidence" value="ECO:0007669"/>
    <property type="project" value="TreeGrafter"/>
</dbReference>
<comment type="similarity">
    <text evidence="5">Belongs to the actin-binding proteins ADF family. Coactosin subfamily.</text>
</comment>
<evidence type="ECO:0000256" key="3">
    <source>
        <dbReference type="ARBA" id="ARBA00023203"/>
    </source>
</evidence>
<name>A0A653C963_CALMS</name>
<dbReference type="InterPro" id="IPR029006">
    <property type="entry name" value="ADF-H/Gelsolin-like_dom_sf"/>
</dbReference>